<evidence type="ECO:0000313" key="1">
    <source>
        <dbReference type="EMBL" id="PNG27400.1"/>
    </source>
</evidence>
<comment type="caution">
    <text evidence="1">The sequence shown here is derived from an EMBL/GenBank/DDBJ whole genome shotgun (WGS) entry which is preliminary data.</text>
</comment>
<organism evidence="1 2">
    <name type="scientific">Methylocella silvestris</name>
    <dbReference type="NCBI Taxonomy" id="199596"/>
    <lineage>
        <taxon>Bacteria</taxon>
        <taxon>Pseudomonadati</taxon>
        <taxon>Pseudomonadota</taxon>
        <taxon>Alphaproteobacteria</taxon>
        <taxon>Hyphomicrobiales</taxon>
        <taxon>Beijerinckiaceae</taxon>
        <taxon>Methylocella</taxon>
    </lineage>
</organism>
<protein>
    <submittedName>
        <fullName evidence="1">Uncharacterized protein</fullName>
    </submittedName>
</protein>
<proteinExistence type="predicted"/>
<dbReference type="AlphaFoldDB" id="A0A2J7TKV2"/>
<name>A0A2J7TKV2_METSI</name>
<dbReference type="EMBL" id="PDZR01000001">
    <property type="protein sequence ID" value="PNG27400.1"/>
    <property type="molecule type" value="Genomic_DNA"/>
</dbReference>
<accession>A0A2J7TKV2</accession>
<sequence>MALKLRQRLDPCRRAEGRTVERGNYSKTFITRQCFCIMRKLWASTACSDNGERPDAKIARPRPP</sequence>
<reference evidence="1 2" key="1">
    <citation type="submission" date="2017-10" db="EMBL/GenBank/DDBJ databases">
        <title>Genome announcement of Methylocella silvestris TVC from permafrost.</title>
        <authorList>
            <person name="Wang J."/>
            <person name="Geng K."/>
            <person name="Ul-Haque F."/>
            <person name="Crombie A.T."/>
            <person name="Street L.E."/>
            <person name="Wookey P.A."/>
            <person name="Murrell J.C."/>
            <person name="Pratscher J."/>
        </authorList>
    </citation>
    <scope>NUCLEOTIDE SEQUENCE [LARGE SCALE GENOMIC DNA]</scope>
    <source>
        <strain evidence="1 2">TVC</strain>
    </source>
</reference>
<evidence type="ECO:0000313" key="2">
    <source>
        <dbReference type="Proteomes" id="UP000236286"/>
    </source>
</evidence>
<dbReference type="Proteomes" id="UP000236286">
    <property type="component" value="Unassembled WGS sequence"/>
</dbReference>
<gene>
    <name evidence="1" type="ORF">CR492_00140</name>
</gene>